<reference evidence="2 3" key="1">
    <citation type="submission" date="2015-06" db="EMBL/GenBank/DDBJ databases">
        <authorList>
            <person name="Hoefler B.C."/>
            <person name="Straight P.D."/>
        </authorList>
    </citation>
    <scope>NUCLEOTIDE SEQUENCE [LARGE SCALE GENOMIC DNA]</scope>
    <source>
        <strain evidence="2 3">Riq4</strain>
    </source>
</reference>
<dbReference type="AlphaFoldDB" id="A0A0L1ML13"/>
<comment type="caution">
    <text evidence="2">The sequence shown here is derived from an EMBL/GenBank/DDBJ whole genome shotgun (WGS) entry which is preliminary data.</text>
</comment>
<protein>
    <recommendedName>
        <fullName evidence="1">Short NACHT-associated C-terminal domain-containing protein</fullName>
    </recommendedName>
</protein>
<dbReference type="PANTHER" id="PTHR46312:SF2">
    <property type="entry name" value="NUCLEOTIDE-BINDING OLIGOMERIZATION DOMAIN-CONTAINING PROTEIN 2-LIKE"/>
    <property type="match status" value="1"/>
</dbReference>
<organism evidence="2 3">
    <name type="scientific">Pseudomonas syringae</name>
    <dbReference type="NCBI Taxonomy" id="317"/>
    <lineage>
        <taxon>Bacteria</taxon>
        <taxon>Pseudomonadati</taxon>
        <taxon>Pseudomonadota</taxon>
        <taxon>Gammaproteobacteria</taxon>
        <taxon>Pseudomonadales</taxon>
        <taxon>Pseudomonadaceae</taxon>
        <taxon>Pseudomonas</taxon>
    </lineage>
</organism>
<proteinExistence type="predicted"/>
<accession>A0A0L1ML13</accession>
<dbReference type="Pfam" id="PF22718">
    <property type="entry name" value="SNaCT13"/>
    <property type="match status" value="1"/>
</dbReference>
<evidence type="ECO:0000313" key="2">
    <source>
        <dbReference type="EMBL" id="KNH29182.1"/>
    </source>
</evidence>
<name>A0A0L1ML13_PSESX</name>
<dbReference type="EMBL" id="LFQK01000007">
    <property type="protein sequence ID" value="KNH29182.1"/>
    <property type="molecule type" value="Genomic_DNA"/>
</dbReference>
<sequence>MKHLFLDCIRDKRYVPIMVELRDINAEKISIDDFIRKVLDESGFDTNGEYVKKAMVAGHFCFFFDGYDEVDHDLRTQVIRQIGSLSNKYPECPLILSSRPDDVFNGLNEFNVFRIMPLSLESASDLIAKLPFDEDVKTKFQKDLAESLFERHNSFLSNPLLLSIMLLTYGENAEIPSKQSIFYNQAYEALFQRHDANKGAYTRVRLTNLDIQDFARVFSLFSVQTFQKRLFKMSRSDCLAFIDKSRDSLKKDFKAQDYLGDLLSAACLLIEDGLDVAFSHRSFQEYFVALYLSTAAPEIQEKLIKLYWDNMSSDSVLSLLYEINPELVERVLLVPELEQFFSLIGVRNKVGITHAARYLKMSFLEFNVDPSIFHATPIKPTKKYSRLDKIGRFVREYVFKQEDVSGEYVDEVTREMYEKYGSGVPDQVVAYPTKGLTYKSEFLLDVMNTRGNFSKSNIDDLWVYYKKIKSSNDNKVLEINKMLGIR</sequence>
<feature type="domain" description="Short NACHT-associated C-terminal" evidence="1">
    <location>
        <begin position="323"/>
        <end position="483"/>
    </location>
</feature>
<gene>
    <name evidence="2" type="ORF">ACS77_04645</name>
</gene>
<dbReference type="InterPro" id="IPR055037">
    <property type="entry name" value="SNaCT13"/>
</dbReference>
<dbReference type="Gene3D" id="3.40.50.300">
    <property type="entry name" value="P-loop containing nucleotide triphosphate hydrolases"/>
    <property type="match status" value="1"/>
</dbReference>
<evidence type="ECO:0000259" key="1">
    <source>
        <dbReference type="Pfam" id="PF22718"/>
    </source>
</evidence>
<dbReference type="PATRIC" id="fig|317.197.peg.5419"/>
<dbReference type="PANTHER" id="PTHR46312">
    <property type="entry name" value="NACHT DOMAIN-CONTAINING PROTEIN"/>
    <property type="match status" value="1"/>
</dbReference>
<evidence type="ECO:0000313" key="3">
    <source>
        <dbReference type="Proteomes" id="UP000036955"/>
    </source>
</evidence>
<dbReference type="Proteomes" id="UP000036955">
    <property type="component" value="Unassembled WGS sequence"/>
</dbReference>
<dbReference type="InterPro" id="IPR027417">
    <property type="entry name" value="P-loop_NTPase"/>
</dbReference>